<feature type="transmembrane region" description="Helical" evidence="1">
    <location>
        <begin position="541"/>
        <end position="561"/>
    </location>
</feature>
<feature type="transmembrane region" description="Helical" evidence="1">
    <location>
        <begin position="352"/>
        <end position="370"/>
    </location>
</feature>
<keyword evidence="1" id="KW-0812">Transmembrane</keyword>
<dbReference type="RefSeq" id="WP_163286256.1">
    <property type="nucleotide sequence ID" value="NZ_JAAGVY010000034.1"/>
</dbReference>
<feature type="domain" description="Glycosyltransferase 2-like" evidence="2">
    <location>
        <begin position="5"/>
        <end position="155"/>
    </location>
</feature>
<dbReference type="Gene3D" id="3.90.550.10">
    <property type="entry name" value="Spore Coat Polysaccharide Biosynthesis Protein SpsA, Chain A"/>
    <property type="match status" value="1"/>
</dbReference>
<reference evidence="3 4" key="1">
    <citation type="submission" date="2020-02" db="EMBL/GenBank/DDBJ databases">
        <title>Out from the shadows clarifying the taxonomy of the family Cryomorphaceae and related taxa by utilizing the GTDB taxonomic framework.</title>
        <authorList>
            <person name="Bowman J.P."/>
        </authorList>
    </citation>
    <scope>NUCLEOTIDE SEQUENCE [LARGE SCALE GENOMIC DNA]</scope>
    <source>
        <strain evidence="3 4">QSSC 1-22</strain>
    </source>
</reference>
<accession>A0A7K3WUY5</accession>
<dbReference type="AlphaFoldDB" id="A0A7K3WUY5"/>
<organism evidence="3 4">
    <name type="scientific">Cryomorpha ignava</name>
    <dbReference type="NCBI Taxonomy" id="101383"/>
    <lineage>
        <taxon>Bacteria</taxon>
        <taxon>Pseudomonadati</taxon>
        <taxon>Bacteroidota</taxon>
        <taxon>Flavobacteriia</taxon>
        <taxon>Flavobacteriales</taxon>
        <taxon>Cryomorphaceae</taxon>
        <taxon>Cryomorpha</taxon>
    </lineage>
</organism>
<dbReference type="PANTHER" id="PTHR43179:SF7">
    <property type="entry name" value="RHAMNOSYLTRANSFERASE WBBL"/>
    <property type="match status" value="1"/>
</dbReference>
<keyword evidence="4" id="KW-1185">Reference proteome</keyword>
<sequence length="649" mass="73434">MTDLTVVIVNYNVSYFLEQCLHSVLRASENMDCEVFVVDNDSVDGSVEMVRQKFPWVKLIANKENLGFSKANNQAMKIASGRYVLLLNPDTLVEEDTFVKSVEFMDSHPDAGGLGVKMIDGKGRFLPESKRGLPTPAVAFYKIFGLSALFPKSKVFGQYHLGYLDKDEIHEIPILSGAFILMRKETLDKVGLLDEAFFMYGEDIDLSYRIVLGGYKNYYFPDTRIIHYKGESTKKSSVNYVFVFYRAMLIFANKHFSARLAKTYSFLINMAIYLRASIAIASRFVKKAVVPVLDAIMIFATLLYSKSIYQNYSHIEYHPQMIYYGFAAYTFVWMGSVFLNGGYDKPVNLLRILRGVLIGTIVILASYALLPENLRFSRALILLGTVSTALVYILFRAMLHFLRFDNYRLGRPMQQRVGIVANTAEFTRIRNLLEEAGNPIKSIFQISPQEPSEGNASQADRLQEVTEVYKLDTVIFSGEDVPSHRIISLMASVERKKMDFKIAPPESLYIIGSNSIEKGGDLFIMDIDAVSKPKNKRKKRLLDFLLSFVLLIGLPVLIWGVKNKLGFLTNIFSVLFGQKSWVGYSVAQSTDLQLPNLKKGVLGPLDRLKRIKAPDETAKKLNAVYAREYSTRNDLSIITAGFRNLGRKE</sequence>
<protein>
    <submittedName>
        <fullName evidence="3">Glycosyltransferase</fullName>
    </submittedName>
</protein>
<evidence type="ECO:0000259" key="2">
    <source>
        <dbReference type="Pfam" id="PF00535"/>
    </source>
</evidence>
<evidence type="ECO:0000256" key="1">
    <source>
        <dbReference type="SAM" id="Phobius"/>
    </source>
</evidence>
<evidence type="ECO:0000313" key="4">
    <source>
        <dbReference type="Proteomes" id="UP000486602"/>
    </source>
</evidence>
<gene>
    <name evidence="3" type="ORF">G3O08_15265</name>
</gene>
<keyword evidence="1" id="KW-0472">Membrane</keyword>
<feature type="transmembrane region" description="Helical" evidence="1">
    <location>
        <begin position="321"/>
        <end position="340"/>
    </location>
</feature>
<dbReference type="EMBL" id="JAAGVY010000034">
    <property type="protein sequence ID" value="NEN24861.1"/>
    <property type="molecule type" value="Genomic_DNA"/>
</dbReference>
<name>A0A7K3WUY5_9FLAO</name>
<dbReference type="PANTHER" id="PTHR43179">
    <property type="entry name" value="RHAMNOSYLTRANSFERASE WBBL"/>
    <property type="match status" value="1"/>
</dbReference>
<keyword evidence="1" id="KW-1133">Transmembrane helix</keyword>
<dbReference type="Pfam" id="PF00535">
    <property type="entry name" value="Glycos_transf_2"/>
    <property type="match status" value="1"/>
</dbReference>
<dbReference type="SUPFAM" id="SSF53448">
    <property type="entry name" value="Nucleotide-diphospho-sugar transferases"/>
    <property type="match status" value="1"/>
</dbReference>
<feature type="transmembrane region" description="Helical" evidence="1">
    <location>
        <begin position="288"/>
        <end position="309"/>
    </location>
</feature>
<feature type="transmembrane region" description="Helical" evidence="1">
    <location>
        <begin position="376"/>
        <end position="395"/>
    </location>
</feature>
<dbReference type="CDD" id="cd04186">
    <property type="entry name" value="GT_2_like_c"/>
    <property type="match status" value="1"/>
</dbReference>
<comment type="caution">
    <text evidence="3">The sequence shown here is derived from an EMBL/GenBank/DDBJ whole genome shotgun (WGS) entry which is preliminary data.</text>
</comment>
<evidence type="ECO:0000313" key="3">
    <source>
        <dbReference type="EMBL" id="NEN24861.1"/>
    </source>
</evidence>
<keyword evidence="3" id="KW-0808">Transferase</keyword>
<dbReference type="InterPro" id="IPR001173">
    <property type="entry name" value="Glyco_trans_2-like"/>
</dbReference>
<dbReference type="InterPro" id="IPR029044">
    <property type="entry name" value="Nucleotide-diphossugar_trans"/>
</dbReference>
<proteinExistence type="predicted"/>
<dbReference type="GO" id="GO:0016740">
    <property type="term" value="F:transferase activity"/>
    <property type="evidence" value="ECO:0007669"/>
    <property type="project" value="UniProtKB-KW"/>
</dbReference>
<dbReference type="Proteomes" id="UP000486602">
    <property type="component" value="Unassembled WGS sequence"/>
</dbReference>